<dbReference type="Gene3D" id="3.60.140.10">
    <property type="entry name" value="CNF1/YfiH-like putative cysteine hydrolases"/>
    <property type="match status" value="1"/>
</dbReference>
<dbReference type="PANTHER" id="PTHR30616:SF2">
    <property type="entry name" value="PURINE NUCLEOSIDE PHOSPHORYLASE LACC1"/>
    <property type="match status" value="1"/>
</dbReference>
<evidence type="ECO:0000256" key="6">
    <source>
        <dbReference type="ARBA" id="ARBA00022833"/>
    </source>
</evidence>
<dbReference type="SUPFAM" id="SSF64438">
    <property type="entry name" value="CNF1/YfiH-like putative cysteine hydrolases"/>
    <property type="match status" value="1"/>
</dbReference>
<dbReference type="GO" id="GO:0016787">
    <property type="term" value="F:hydrolase activity"/>
    <property type="evidence" value="ECO:0007669"/>
    <property type="project" value="UniProtKB-KW"/>
</dbReference>
<dbReference type="AlphaFoldDB" id="A0A2S9YII7"/>
<evidence type="ECO:0000256" key="3">
    <source>
        <dbReference type="ARBA" id="ARBA00022679"/>
    </source>
</evidence>
<comment type="similarity">
    <text evidence="2 10">Belongs to the purine nucleoside phosphorylase YfiH/LACC1 family.</text>
</comment>
<comment type="catalytic activity">
    <reaction evidence="7">
        <text>adenosine + H2O + H(+) = inosine + NH4(+)</text>
        <dbReference type="Rhea" id="RHEA:24408"/>
        <dbReference type="ChEBI" id="CHEBI:15377"/>
        <dbReference type="ChEBI" id="CHEBI:15378"/>
        <dbReference type="ChEBI" id="CHEBI:16335"/>
        <dbReference type="ChEBI" id="CHEBI:17596"/>
        <dbReference type="ChEBI" id="CHEBI:28938"/>
        <dbReference type="EC" id="3.5.4.4"/>
    </reaction>
    <physiologicalReaction direction="left-to-right" evidence="7">
        <dbReference type="Rhea" id="RHEA:24409"/>
    </physiologicalReaction>
</comment>
<reference evidence="11 12" key="1">
    <citation type="submission" date="2018-03" db="EMBL/GenBank/DDBJ databases">
        <title>Draft Genome Sequences of the Obligatory Marine Myxobacteria Enhygromyxa salina SWB007.</title>
        <authorList>
            <person name="Poehlein A."/>
            <person name="Moghaddam J.A."/>
            <person name="Harms H."/>
            <person name="Alanjari M."/>
            <person name="Koenig G.M."/>
            <person name="Daniel R."/>
            <person name="Schaeberle T.F."/>
        </authorList>
    </citation>
    <scope>NUCLEOTIDE SEQUENCE [LARGE SCALE GENOMIC DNA]</scope>
    <source>
        <strain evidence="11 12">SWB007</strain>
    </source>
</reference>
<comment type="catalytic activity">
    <reaction evidence="1">
        <text>inosine + phosphate = alpha-D-ribose 1-phosphate + hypoxanthine</text>
        <dbReference type="Rhea" id="RHEA:27646"/>
        <dbReference type="ChEBI" id="CHEBI:17368"/>
        <dbReference type="ChEBI" id="CHEBI:17596"/>
        <dbReference type="ChEBI" id="CHEBI:43474"/>
        <dbReference type="ChEBI" id="CHEBI:57720"/>
        <dbReference type="EC" id="2.4.2.1"/>
    </reaction>
    <physiologicalReaction direction="left-to-right" evidence="1">
        <dbReference type="Rhea" id="RHEA:27647"/>
    </physiologicalReaction>
</comment>
<dbReference type="InterPro" id="IPR003730">
    <property type="entry name" value="Cu_polyphenol_OxRdtase"/>
</dbReference>
<dbReference type="GO" id="GO:0017061">
    <property type="term" value="F:S-methyl-5-thioadenosine phosphorylase activity"/>
    <property type="evidence" value="ECO:0007669"/>
    <property type="project" value="UniProtKB-EC"/>
</dbReference>
<evidence type="ECO:0000256" key="8">
    <source>
        <dbReference type="ARBA" id="ARBA00048968"/>
    </source>
</evidence>
<evidence type="ECO:0000313" key="11">
    <source>
        <dbReference type="EMBL" id="PRQ04871.1"/>
    </source>
</evidence>
<dbReference type="RefSeq" id="WP_106091939.1">
    <property type="nucleotide sequence ID" value="NZ_PVNL01000101.1"/>
</dbReference>
<proteinExistence type="inferred from homology"/>
<evidence type="ECO:0000256" key="7">
    <source>
        <dbReference type="ARBA" id="ARBA00047989"/>
    </source>
</evidence>
<evidence type="ECO:0000313" key="12">
    <source>
        <dbReference type="Proteomes" id="UP000238823"/>
    </source>
</evidence>
<evidence type="ECO:0000256" key="2">
    <source>
        <dbReference type="ARBA" id="ARBA00007353"/>
    </source>
</evidence>
<evidence type="ECO:0000256" key="5">
    <source>
        <dbReference type="ARBA" id="ARBA00022801"/>
    </source>
</evidence>
<dbReference type="NCBIfam" id="TIGR00726">
    <property type="entry name" value="peptidoglycan editing factor PgeF"/>
    <property type="match status" value="1"/>
</dbReference>
<name>A0A2S9YII7_9BACT</name>
<evidence type="ECO:0000256" key="10">
    <source>
        <dbReference type="RuleBase" id="RU361274"/>
    </source>
</evidence>
<dbReference type="InterPro" id="IPR011324">
    <property type="entry name" value="Cytotoxic_necrot_fac-like_cat"/>
</dbReference>
<protein>
    <recommendedName>
        <fullName evidence="10">Purine nucleoside phosphorylase</fullName>
    </recommendedName>
</protein>
<dbReference type="Proteomes" id="UP000238823">
    <property type="component" value="Unassembled WGS sequence"/>
</dbReference>
<dbReference type="GO" id="GO:0005507">
    <property type="term" value="F:copper ion binding"/>
    <property type="evidence" value="ECO:0007669"/>
    <property type="project" value="TreeGrafter"/>
</dbReference>
<comment type="catalytic activity">
    <reaction evidence="8">
        <text>adenosine + phosphate = alpha-D-ribose 1-phosphate + adenine</text>
        <dbReference type="Rhea" id="RHEA:27642"/>
        <dbReference type="ChEBI" id="CHEBI:16335"/>
        <dbReference type="ChEBI" id="CHEBI:16708"/>
        <dbReference type="ChEBI" id="CHEBI:43474"/>
        <dbReference type="ChEBI" id="CHEBI:57720"/>
        <dbReference type="EC" id="2.4.2.1"/>
    </reaction>
    <physiologicalReaction direction="left-to-right" evidence="8">
        <dbReference type="Rhea" id="RHEA:27643"/>
    </physiologicalReaction>
</comment>
<keyword evidence="6" id="KW-0862">Zinc</keyword>
<keyword evidence="3" id="KW-0808">Transferase</keyword>
<dbReference type="EMBL" id="PVNL01000101">
    <property type="protein sequence ID" value="PRQ04871.1"/>
    <property type="molecule type" value="Genomic_DNA"/>
</dbReference>
<accession>A0A2S9YII7</accession>
<evidence type="ECO:0000256" key="4">
    <source>
        <dbReference type="ARBA" id="ARBA00022723"/>
    </source>
</evidence>
<evidence type="ECO:0000256" key="1">
    <source>
        <dbReference type="ARBA" id="ARBA00000553"/>
    </source>
</evidence>
<keyword evidence="5" id="KW-0378">Hydrolase</keyword>
<dbReference type="Pfam" id="PF02578">
    <property type="entry name" value="Cu-oxidase_4"/>
    <property type="match status" value="1"/>
</dbReference>
<dbReference type="OrthoDB" id="4279at2"/>
<comment type="caution">
    <text evidence="11">The sequence shown here is derived from an EMBL/GenBank/DDBJ whole genome shotgun (WGS) entry which is preliminary data.</text>
</comment>
<dbReference type="InterPro" id="IPR038371">
    <property type="entry name" value="Cu_polyphenol_OxRdtase_sf"/>
</dbReference>
<keyword evidence="4" id="KW-0479">Metal-binding</keyword>
<evidence type="ECO:0000256" key="9">
    <source>
        <dbReference type="ARBA" id="ARBA00049893"/>
    </source>
</evidence>
<sequence>MLQRAQLFPAEIIHGFSTRIGGVSQDRYASLNVGERWGDDPEAVAENLRRIASLAQFELEQLVRVRQVHGVGVLAAHELTPDSEADALWHARAHPGPAKVVGVMTADCVPVLICDRDASVVAAIHSGWRGTVANITGRTVQTLCDEGDVAPVQLLAAIGPCIELPAFEVGEEVAAEFEDRFVDRSFGAKPHVDLVACVRAQLIQAGVPAAQIERVGSCTHANPDLYFSYRLDGAGIGQHLSLIGLR</sequence>
<comment type="catalytic activity">
    <reaction evidence="9">
        <text>S-methyl-5'-thioadenosine + phosphate = 5-(methylsulfanyl)-alpha-D-ribose 1-phosphate + adenine</text>
        <dbReference type="Rhea" id="RHEA:11852"/>
        <dbReference type="ChEBI" id="CHEBI:16708"/>
        <dbReference type="ChEBI" id="CHEBI:17509"/>
        <dbReference type="ChEBI" id="CHEBI:43474"/>
        <dbReference type="ChEBI" id="CHEBI:58533"/>
        <dbReference type="EC" id="2.4.2.28"/>
    </reaction>
    <physiologicalReaction direction="left-to-right" evidence="9">
        <dbReference type="Rhea" id="RHEA:11853"/>
    </physiologicalReaction>
</comment>
<dbReference type="CDD" id="cd16833">
    <property type="entry name" value="YfiH"/>
    <property type="match status" value="1"/>
</dbReference>
<dbReference type="PANTHER" id="PTHR30616">
    <property type="entry name" value="UNCHARACTERIZED PROTEIN YFIH"/>
    <property type="match status" value="1"/>
</dbReference>
<organism evidence="11 12">
    <name type="scientific">Enhygromyxa salina</name>
    <dbReference type="NCBI Taxonomy" id="215803"/>
    <lineage>
        <taxon>Bacteria</taxon>
        <taxon>Pseudomonadati</taxon>
        <taxon>Myxococcota</taxon>
        <taxon>Polyangia</taxon>
        <taxon>Nannocystales</taxon>
        <taxon>Nannocystaceae</taxon>
        <taxon>Enhygromyxa</taxon>
    </lineage>
</organism>
<gene>
    <name evidence="11" type="primary">yfiH</name>
    <name evidence="11" type="ORF">ENSA7_50440</name>
</gene>